<sequence>MINVLWEKQAQADRKNIFLYLYREAGLPVASATDEKFMMLAGLLEDNPQAGVVVGKSGKQRKLTVARFPFIMVYVVEPNEVRILRVLHTSRKIAGRYQQ</sequence>
<dbReference type="Gene3D" id="3.30.2310.20">
    <property type="entry name" value="RelE-like"/>
    <property type="match status" value="1"/>
</dbReference>
<gene>
    <name evidence="2" type="ORF">SAMN02745723_11031</name>
</gene>
<dbReference type="EMBL" id="FOLW01000010">
    <property type="protein sequence ID" value="SFD20936.1"/>
    <property type="molecule type" value="Genomic_DNA"/>
</dbReference>
<evidence type="ECO:0000313" key="2">
    <source>
        <dbReference type="EMBL" id="SFD20936.1"/>
    </source>
</evidence>
<comment type="caution">
    <text evidence="2">The sequence shown here is derived from an EMBL/GenBank/DDBJ whole genome shotgun (WGS) entry which is preliminary data.</text>
</comment>
<keyword evidence="1" id="KW-1277">Toxin-antitoxin system</keyword>
<evidence type="ECO:0000313" key="3">
    <source>
        <dbReference type="Proteomes" id="UP000226420"/>
    </source>
</evidence>
<dbReference type="RefSeq" id="WP_047782324.1">
    <property type="nucleotide sequence ID" value="NZ_FOLW01000010.1"/>
</dbReference>
<dbReference type="AlphaFoldDB" id="A0AAJ5BI44"/>
<name>A0AAJ5BI44_9GAMM</name>
<evidence type="ECO:0000256" key="1">
    <source>
        <dbReference type="ARBA" id="ARBA00022649"/>
    </source>
</evidence>
<proteinExistence type="predicted"/>
<dbReference type="InterPro" id="IPR035093">
    <property type="entry name" value="RelE/ParE_toxin_dom_sf"/>
</dbReference>
<dbReference type="InterPro" id="IPR007712">
    <property type="entry name" value="RelE/ParE_toxin"/>
</dbReference>
<dbReference type="Pfam" id="PF05016">
    <property type="entry name" value="ParE_toxin"/>
    <property type="match status" value="1"/>
</dbReference>
<dbReference type="Proteomes" id="UP000226420">
    <property type="component" value="Unassembled WGS sequence"/>
</dbReference>
<accession>A0AAJ5BI44</accession>
<protein>
    <submittedName>
        <fullName evidence="2">Plasmid stabilization system protein ParE</fullName>
    </submittedName>
</protein>
<organism evidence="2 3">
    <name type="scientific">Pragia fontium DSM 5563 = ATCC 49100</name>
    <dbReference type="NCBI Taxonomy" id="1122977"/>
    <lineage>
        <taxon>Bacteria</taxon>
        <taxon>Pseudomonadati</taxon>
        <taxon>Pseudomonadota</taxon>
        <taxon>Gammaproteobacteria</taxon>
        <taxon>Enterobacterales</taxon>
        <taxon>Budviciaceae</taxon>
        <taxon>Pragia</taxon>
    </lineage>
</organism>
<reference evidence="2 3" key="1">
    <citation type="submission" date="2016-10" db="EMBL/GenBank/DDBJ databases">
        <authorList>
            <person name="Varghese N."/>
            <person name="Submissions S."/>
        </authorList>
    </citation>
    <scope>NUCLEOTIDE SEQUENCE [LARGE SCALE GENOMIC DNA]</scope>
    <source>
        <strain evidence="2 3">DSM 5563</strain>
    </source>
</reference>